<keyword evidence="2 4" id="KW-0012">Acyltransferase</keyword>
<evidence type="ECO:0000256" key="1">
    <source>
        <dbReference type="ARBA" id="ARBA00022679"/>
    </source>
</evidence>
<keyword evidence="1 5" id="KW-0808">Transferase</keyword>
<dbReference type="InterPro" id="IPR016181">
    <property type="entry name" value="Acyl_CoA_acyltransferase"/>
</dbReference>
<dbReference type="CDD" id="cd04301">
    <property type="entry name" value="NAT_SF"/>
    <property type="match status" value="1"/>
</dbReference>
<dbReference type="GO" id="GO:0016747">
    <property type="term" value="F:acyltransferase activity, transferring groups other than amino-acyl groups"/>
    <property type="evidence" value="ECO:0007669"/>
    <property type="project" value="InterPro"/>
</dbReference>
<keyword evidence="7" id="KW-1185">Reference proteome</keyword>
<dbReference type="AlphaFoldDB" id="A0A5E4W359"/>
<proteinExistence type="predicted"/>
<organism evidence="5 6">
    <name type="scientific">Pandoraea commovens</name>
    <dbReference type="NCBI Taxonomy" id="2508289"/>
    <lineage>
        <taxon>Bacteria</taxon>
        <taxon>Pseudomonadati</taxon>
        <taxon>Pseudomonadota</taxon>
        <taxon>Betaproteobacteria</taxon>
        <taxon>Burkholderiales</taxon>
        <taxon>Burkholderiaceae</taxon>
        <taxon>Pandoraea</taxon>
    </lineage>
</organism>
<dbReference type="PANTHER" id="PTHR43800:SF1">
    <property type="entry name" value="PEPTIDYL-LYSINE N-ACETYLTRANSFERASE YJAB"/>
    <property type="match status" value="1"/>
</dbReference>
<dbReference type="Gene3D" id="3.40.630.30">
    <property type="match status" value="1"/>
</dbReference>
<evidence type="ECO:0000313" key="7">
    <source>
        <dbReference type="Proteomes" id="UP001058980"/>
    </source>
</evidence>
<dbReference type="SUPFAM" id="SSF55729">
    <property type="entry name" value="Acyl-CoA N-acyltransferases (Nat)"/>
    <property type="match status" value="1"/>
</dbReference>
<protein>
    <submittedName>
        <fullName evidence="5">GNAT family N-acetyltransferase</fullName>
        <ecNumber evidence="4">2.3.1.-</ecNumber>
    </submittedName>
</protein>
<evidence type="ECO:0000313" key="6">
    <source>
        <dbReference type="Proteomes" id="UP000343335"/>
    </source>
</evidence>
<dbReference type="PROSITE" id="PS51186">
    <property type="entry name" value="GNAT"/>
    <property type="match status" value="1"/>
</dbReference>
<evidence type="ECO:0000259" key="3">
    <source>
        <dbReference type="PROSITE" id="PS51186"/>
    </source>
</evidence>
<reference evidence="4" key="2">
    <citation type="submission" date="2022-08" db="EMBL/GenBank/DDBJ databases">
        <title>Multi-unit outbreak of Pandoraea commovens among non-cystic fibrosis intensive care patients from 2019 to 2021 in Berlin, Germany.</title>
        <authorList>
            <person name="Menzel P."/>
        </authorList>
    </citation>
    <scope>NUCLEOTIDE SEQUENCE</scope>
    <source>
        <strain evidence="4">LB-19-202-79</strain>
    </source>
</reference>
<dbReference type="Pfam" id="PF13508">
    <property type="entry name" value="Acetyltransf_7"/>
    <property type="match status" value="1"/>
</dbReference>
<dbReference type="InterPro" id="IPR000182">
    <property type="entry name" value="GNAT_dom"/>
</dbReference>
<sequence>MSGISTPSENEFDAITELWEASVRATHDFLSDDDIAWLRPRIRNEYLGAVTLRVFRDDDGIVRGFLGVSPGNVEMLFVAPEARRQGIGATLLAYAVRELDCVGVDVNEQNPQALAFYRREGFEVTGRSELDGQGRPFPILHMRLATAKPVAPTAPTSPTAAPAADAV</sequence>
<feature type="domain" description="N-acetyltransferase" evidence="3">
    <location>
        <begin position="2"/>
        <end position="155"/>
    </location>
</feature>
<evidence type="ECO:0000256" key="2">
    <source>
        <dbReference type="ARBA" id="ARBA00023315"/>
    </source>
</evidence>
<reference evidence="5 6" key="1">
    <citation type="submission" date="2019-08" db="EMBL/GenBank/DDBJ databases">
        <authorList>
            <person name="Peeters C."/>
        </authorList>
    </citation>
    <scope>NUCLEOTIDE SEQUENCE [LARGE SCALE GENOMIC DNA]</scope>
    <source>
        <strain evidence="5 6">LMG 31010</strain>
    </source>
</reference>
<dbReference type="RefSeq" id="WP_150664950.1">
    <property type="nucleotide sequence ID" value="NZ_CABPSA010000004.1"/>
</dbReference>
<dbReference type="OrthoDB" id="9789605at2"/>
<dbReference type="PANTHER" id="PTHR43800">
    <property type="entry name" value="PEPTIDYL-LYSINE N-ACETYLTRANSFERASE YJAB"/>
    <property type="match status" value="1"/>
</dbReference>
<gene>
    <name evidence="4" type="ORF">NTU39_11195</name>
    <name evidence="5" type="ORF">PCO31010_03065</name>
</gene>
<dbReference type="Proteomes" id="UP001058980">
    <property type="component" value="Chromosome"/>
</dbReference>
<dbReference type="EMBL" id="CP102780">
    <property type="protein sequence ID" value="UVA81520.1"/>
    <property type="molecule type" value="Genomic_DNA"/>
</dbReference>
<dbReference type="EMBL" id="CABPSA010000004">
    <property type="protein sequence ID" value="VVE19132.1"/>
    <property type="molecule type" value="Genomic_DNA"/>
</dbReference>
<evidence type="ECO:0000313" key="4">
    <source>
        <dbReference type="EMBL" id="UVA81520.1"/>
    </source>
</evidence>
<accession>A0A5E4W359</accession>
<dbReference type="Proteomes" id="UP000343335">
    <property type="component" value="Unassembled WGS sequence"/>
</dbReference>
<dbReference type="EC" id="2.3.1.-" evidence="4"/>
<evidence type="ECO:0000313" key="5">
    <source>
        <dbReference type="EMBL" id="VVE19132.1"/>
    </source>
</evidence>
<name>A0A5E4W359_9BURK</name>